<proteinExistence type="predicted"/>
<protein>
    <submittedName>
        <fullName evidence="1">Uncharacterized protein</fullName>
    </submittedName>
</protein>
<reference evidence="2" key="1">
    <citation type="submission" date="2015-06" db="EMBL/GenBank/DDBJ databases">
        <title>Expansion of signal transduction pathways in fungi by whole-genome duplication.</title>
        <authorList>
            <consortium name="DOE Joint Genome Institute"/>
            <person name="Corrochano L.M."/>
            <person name="Kuo A."/>
            <person name="Marcet-Houben M."/>
            <person name="Polaino S."/>
            <person name="Salamov A."/>
            <person name="Villalobos J.M."/>
            <person name="Alvarez M.I."/>
            <person name="Avalos J."/>
            <person name="Benito E.P."/>
            <person name="Benoit I."/>
            <person name="Burger G."/>
            <person name="Camino L.P."/>
            <person name="Canovas D."/>
            <person name="Cerda-Olmedo E."/>
            <person name="Cheng J.-F."/>
            <person name="Dominguez A."/>
            <person name="Elias M."/>
            <person name="Eslava A.P."/>
            <person name="Glaser F."/>
            <person name="Grimwood J."/>
            <person name="Gutierrez G."/>
            <person name="Heitman J."/>
            <person name="Henrissat B."/>
            <person name="Iturriaga E.A."/>
            <person name="Lang B.F."/>
            <person name="Lavin J.L."/>
            <person name="Lee S."/>
            <person name="Li W."/>
            <person name="Lindquist E."/>
            <person name="Lopez-Garcia S."/>
            <person name="Luque E.M."/>
            <person name="Marcos A.T."/>
            <person name="Martin J."/>
            <person name="McCluskey K."/>
            <person name="Medina H.R."/>
            <person name="Miralles-Duran A."/>
            <person name="Miyazaki A."/>
            <person name="Munoz-Torres E."/>
            <person name="Oguiza J.A."/>
            <person name="Ohm R."/>
            <person name="Olmedo M."/>
            <person name="Orejas M."/>
            <person name="Ortiz-Castellanos L."/>
            <person name="Pisabarro A.G."/>
            <person name="Rodriguez-Romero J."/>
            <person name="Ruiz-Herrera J."/>
            <person name="Ruiz-Vazquez R."/>
            <person name="Sanz C."/>
            <person name="Schackwitz W."/>
            <person name="Schmutz J."/>
            <person name="Shahriari M."/>
            <person name="Shelest E."/>
            <person name="Silva-Franco F."/>
            <person name="Soanes D."/>
            <person name="Syed K."/>
            <person name="Tagua V.G."/>
            <person name="Talbot N.J."/>
            <person name="Thon M."/>
            <person name="De vries R.P."/>
            <person name="Wiebenga A."/>
            <person name="Yadav J.S."/>
            <person name="Braun E.L."/>
            <person name="Baker S."/>
            <person name="Garre V."/>
            <person name="Horwitz B."/>
            <person name="Torres-Martinez S."/>
            <person name="Idnurm A."/>
            <person name="Herrera-Estrella A."/>
            <person name="Gabaldon T."/>
            <person name="Grigoriev I.V."/>
        </authorList>
    </citation>
    <scope>NUCLEOTIDE SEQUENCE [LARGE SCALE GENOMIC DNA]</scope>
    <source>
        <strain evidence="2">NRRL 1555(-)</strain>
    </source>
</reference>
<dbReference type="InParanoid" id="A0A162U4T9"/>
<dbReference type="GeneID" id="29002403"/>
<dbReference type="EMBL" id="KV440983">
    <property type="protein sequence ID" value="OAD72333.1"/>
    <property type="molecule type" value="Genomic_DNA"/>
</dbReference>
<dbReference type="Proteomes" id="UP000077315">
    <property type="component" value="Unassembled WGS sequence"/>
</dbReference>
<keyword evidence="2" id="KW-1185">Reference proteome</keyword>
<dbReference type="VEuPathDB" id="FungiDB:PHYBLDRAFT_65619"/>
<dbReference type="AlphaFoldDB" id="A0A162U4T9"/>
<evidence type="ECO:0000313" key="2">
    <source>
        <dbReference type="Proteomes" id="UP000077315"/>
    </source>
</evidence>
<accession>A0A162U4T9</accession>
<evidence type="ECO:0000313" key="1">
    <source>
        <dbReference type="EMBL" id="OAD72333.1"/>
    </source>
</evidence>
<gene>
    <name evidence="1" type="ORF">PHYBLDRAFT_65619</name>
</gene>
<name>A0A162U4T9_PHYB8</name>
<dbReference type="RefSeq" id="XP_018290373.1">
    <property type="nucleotide sequence ID" value="XM_018441497.1"/>
</dbReference>
<dbReference type="OrthoDB" id="2264705at2759"/>
<organism evidence="1 2">
    <name type="scientific">Phycomyces blakesleeanus (strain ATCC 8743b / DSM 1359 / FGSC 10004 / NBRC 33097 / NRRL 1555)</name>
    <dbReference type="NCBI Taxonomy" id="763407"/>
    <lineage>
        <taxon>Eukaryota</taxon>
        <taxon>Fungi</taxon>
        <taxon>Fungi incertae sedis</taxon>
        <taxon>Mucoromycota</taxon>
        <taxon>Mucoromycotina</taxon>
        <taxon>Mucoromycetes</taxon>
        <taxon>Mucorales</taxon>
        <taxon>Phycomycetaceae</taxon>
        <taxon>Phycomyces</taxon>
    </lineage>
</organism>
<sequence>MAVITREQTIYMFSCEEYTKKNVVELTKNAVFIKKKVWIAINYSDGSIFSSPLYLHFYVKFTPPCSCSQCKKPFQTPSINYILAISYTRDCIKNMIDSKDFTLRRECVRSLRKPKNWPLGHLQEAIIKYKALNYLMFIQYQRASVAVVF</sequence>